<dbReference type="GO" id="GO:0016747">
    <property type="term" value="F:acyltransferase activity, transferring groups other than amino-acyl groups"/>
    <property type="evidence" value="ECO:0007669"/>
    <property type="project" value="UniProtKB-ARBA"/>
</dbReference>
<dbReference type="Proteomes" id="UP000237105">
    <property type="component" value="Unassembled WGS sequence"/>
</dbReference>
<dbReference type="AlphaFoldDB" id="A0A2P5DF90"/>
<accession>A0A2P5DF90</accession>
<gene>
    <name evidence="4" type="ORF">PanWU01x14_067750</name>
</gene>
<comment type="caution">
    <text evidence="4">The sequence shown here is derived from an EMBL/GenBank/DDBJ whole genome shotgun (WGS) entry which is preliminary data.</text>
</comment>
<organism evidence="4 5">
    <name type="scientific">Parasponia andersonii</name>
    <name type="common">Sponia andersonii</name>
    <dbReference type="NCBI Taxonomy" id="3476"/>
    <lineage>
        <taxon>Eukaryota</taxon>
        <taxon>Viridiplantae</taxon>
        <taxon>Streptophyta</taxon>
        <taxon>Embryophyta</taxon>
        <taxon>Tracheophyta</taxon>
        <taxon>Spermatophyta</taxon>
        <taxon>Magnoliopsida</taxon>
        <taxon>eudicotyledons</taxon>
        <taxon>Gunneridae</taxon>
        <taxon>Pentapetalae</taxon>
        <taxon>rosids</taxon>
        <taxon>fabids</taxon>
        <taxon>Rosales</taxon>
        <taxon>Cannabaceae</taxon>
        <taxon>Parasponia</taxon>
    </lineage>
</organism>
<dbReference type="Pfam" id="PF02458">
    <property type="entry name" value="Transferase"/>
    <property type="match status" value="1"/>
</dbReference>
<dbReference type="FunFam" id="3.30.559.10:FF:000008">
    <property type="entry name" value="Tryptamine hydroxycinnamoyl transferase"/>
    <property type="match status" value="1"/>
</dbReference>
<keyword evidence="5" id="KW-1185">Reference proteome</keyword>
<dbReference type="STRING" id="3476.A0A2P5DF90"/>
<evidence type="ECO:0000256" key="1">
    <source>
        <dbReference type="ARBA" id="ARBA00009861"/>
    </source>
</evidence>
<sequence>MEIKVRERALVKPADKTPRGSLCLSSVDLSNNHVYARIVYFYRPNGASNFFNTTLLKEALSRVLVPFYPMAGRFRHSNGGCLEIDCNDEGVLFVVADSSFTVDNFGDFAPTPELRKLIPNVEFSGDFPSYPFMVSQVTYFKCGGVSLGIGVEHHVVDGFSAFHIVSSWSHVARGLDPKIPPFLDRTILRPRDPPQPRFDHIEYQLPPVMKSSKQNTKSHLGDQSLKIVLFKVTREQVNTLRAKAKESGGSTIHYSTFEILGGHIWKCTCIARALPKDQETRFYFPVNGRYSRLKPPLPSGYFGSVVFQATSIAMAGDLQSKPLWYAVSRIHETLVHFDNDYLRSAIDYLELHPGTKRLGPYNFRSPNVKITSWGGMPTYDTDFGWGRPYYVGPGGILNSAEGMVYYFHTVNKEEGLFVAIALQCEHMKVFEKLFYEYDDETKQVKNSVGRANL</sequence>
<evidence type="ECO:0000313" key="5">
    <source>
        <dbReference type="Proteomes" id="UP000237105"/>
    </source>
</evidence>
<dbReference type="FunFam" id="3.30.559.10:FF:000015">
    <property type="entry name" value="Spermidine hydroxycinnamoyl transferase"/>
    <property type="match status" value="1"/>
</dbReference>
<evidence type="ECO:0000313" key="4">
    <source>
        <dbReference type="EMBL" id="PON71933.1"/>
    </source>
</evidence>
<comment type="similarity">
    <text evidence="1">Belongs to the plant acyltransferase family.</text>
</comment>
<evidence type="ECO:0000256" key="3">
    <source>
        <dbReference type="ARBA" id="ARBA00023315"/>
    </source>
</evidence>
<keyword evidence="2 4" id="KW-0808">Transferase</keyword>
<proteinExistence type="inferred from homology"/>
<dbReference type="OrthoDB" id="671439at2759"/>
<dbReference type="EMBL" id="JXTB01000041">
    <property type="protein sequence ID" value="PON71933.1"/>
    <property type="molecule type" value="Genomic_DNA"/>
</dbReference>
<evidence type="ECO:0000256" key="2">
    <source>
        <dbReference type="ARBA" id="ARBA00022679"/>
    </source>
</evidence>
<keyword evidence="3" id="KW-0012">Acyltransferase</keyword>
<dbReference type="InterPro" id="IPR050317">
    <property type="entry name" value="Plant_Fungal_Acyltransferase"/>
</dbReference>
<dbReference type="PANTHER" id="PTHR31642:SF11">
    <property type="entry name" value="SHIKIMATE O-HYDROXYCINNAMOYLTRANSFERASE"/>
    <property type="match status" value="1"/>
</dbReference>
<dbReference type="Gene3D" id="3.30.559.10">
    <property type="entry name" value="Chloramphenicol acetyltransferase-like domain"/>
    <property type="match status" value="2"/>
</dbReference>
<dbReference type="PANTHER" id="PTHR31642">
    <property type="entry name" value="TRICHOTHECENE 3-O-ACETYLTRANSFERASE"/>
    <property type="match status" value="1"/>
</dbReference>
<protein>
    <submittedName>
        <fullName evidence="4">Transferase</fullName>
    </submittedName>
</protein>
<name>A0A2P5DF90_PARAD</name>
<reference evidence="5" key="1">
    <citation type="submission" date="2016-06" db="EMBL/GenBank/DDBJ databases">
        <title>Parallel loss of symbiosis genes in relatives of nitrogen-fixing non-legume Parasponia.</title>
        <authorList>
            <person name="Van Velzen R."/>
            <person name="Holmer R."/>
            <person name="Bu F."/>
            <person name="Rutten L."/>
            <person name="Van Zeijl A."/>
            <person name="Liu W."/>
            <person name="Santuari L."/>
            <person name="Cao Q."/>
            <person name="Sharma T."/>
            <person name="Shen D."/>
            <person name="Roswanjaya Y."/>
            <person name="Wardhani T."/>
            <person name="Kalhor M.S."/>
            <person name="Jansen J."/>
            <person name="Van den Hoogen J."/>
            <person name="Gungor B."/>
            <person name="Hartog M."/>
            <person name="Hontelez J."/>
            <person name="Verver J."/>
            <person name="Yang W.-C."/>
            <person name="Schijlen E."/>
            <person name="Repin R."/>
            <person name="Schilthuizen M."/>
            <person name="Schranz E."/>
            <person name="Heidstra R."/>
            <person name="Miyata K."/>
            <person name="Fedorova E."/>
            <person name="Kohlen W."/>
            <person name="Bisseling T."/>
            <person name="Smit S."/>
            <person name="Geurts R."/>
        </authorList>
    </citation>
    <scope>NUCLEOTIDE SEQUENCE [LARGE SCALE GENOMIC DNA]</scope>
    <source>
        <strain evidence="5">cv. WU1-14</strain>
    </source>
</reference>
<dbReference type="InterPro" id="IPR023213">
    <property type="entry name" value="CAT-like_dom_sf"/>
</dbReference>